<gene>
    <name evidence="1" type="ORF">K7X08_002513</name>
</gene>
<keyword evidence="2" id="KW-1185">Reference proteome</keyword>
<protein>
    <submittedName>
        <fullName evidence="1">Uncharacterized protein</fullName>
    </submittedName>
</protein>
<dbReference type="Proteomes" id="UP001152561">
    <property type="component" value="Unassembled WGS sequence"/>
</dbReference>
<comment type="caution">
    <text evidence="1">The sequence shown here is derived from an EMBL/GenBank/DDBJ whole genome shotgun (WGS) entry which is preliminary data.</text>
</comment>
<sequence length="94" mass="10221">MAATSLSLSLGLPSAANNLNRHAALNIITCENTSPNQDRSCTRRPFLLGAGALSLSLIPASPLLAQGRYYTLIVGANERRWRKFRNKLKVVADI</sequence>
<evidence type="ECO:0000313" key="1">
    <source>
        <dbReference type="EMBL" id="KAJ8541697.1"/>
    </source>
</evidence>
<dbReference type="AlphaFoldDB" id="A0A9Q1LPL2"/>
<accession>A0A9Q1LPL2</accession>
<organism evidence="1 2">
    <name type="scientific">Anisodus acutangulus</name>
    <dbReference type="NCBI Taxonomy" id="402998"/>
    <lineage>
        <taxon>Eukaryota</taxon>
        <taxon>Viridiplantae</taxon>
        <taxon>Streptophyta</taxon>
        <taxon>Embryophyta</taxon>
        <taxon>Tracheophyta</taxon>
        <taxon>Spermatophyta</taxon>
        <taxon>Magnoliopsida</taxon>
        <taxon>eudicotyledons</taxon>
        <taxon>Gunneridae</taxon>
        <taxon>Pentapetalae</taxon>
        <taxon>asterids</taxon>
        <taxon>lamiids</taxon>
        <taxon>Solanales</taxon>
        <taxon>Solanaceae</taxon>
        <taxon>Solanoideae</taxon>
        <taxon>Hyoscyameae</taxon>
        <taxon>Anisodus</taxon>
    </lineage>
</organism>
<evidence type="ECO:0000313" key="2">
    <source>
        <dbReference type="Proteomes" id="UP001152561"/>
    </source>
</evidence>
<dbReference type="EMBL" id="JAJAGQ010000015">
    <property type="protein sequence ID" value="KAJ8541697.1"/>
    <property type="molecule type" value="Genomic_DNA"/>
</dbReference>
<proteinExistence type="predicted"/>
<name>A0A9Q1LPL2_9SOLA</name>
<reference evidence="2" key="1">
    <citation type="journal article" date="2023" name="Proc. Natl. Acad. Sci. U.S.A.">
        <title>Genomic and structural basis for evolution of tropane alkaloid biosynthesis.</title>
        <authorList>
            <person name="Wanga Y.-J."/>
            <person name="Taina T."/>
            <person name="Yua J.-Y."/>
            <person name="Lia J."/>
            <person name="Xua B."/>
            <person name="Chenc J."/>
            <person name="D'Auriad J.C."/>
            <person name="Huanga J.-P."/>
            <person name="Huanga S.-X."/>
        </authorList>
    </citation>
    <scope>NUCLEOTIDE SEQUENCE [LARGE SCALE GENOMIC DNA]</scope>
    <source>
        <strain evidence="2">cv. KIB-2019</strain>
    </source>
</reference>